<evidence type="ECO:0008006" key="4">
    <source>
        <dbReference type="Google" id="ProtNLM"/>
    </source>
</evidence>
<organism evidence="2 3">
    <name type="scientific">Allocoprobacillus halotolerans</name>
    <dbReference type="NCBI Taxonomy" id="2944914"/>
    <lineage>
        <taxon>Bacteria</taxon>
        <taxon>Bacillati</taxon>
        <taxon>Bacillota</taxon>
        <taxon>Erysipelotrichia</taxon>
        <taxon>Erysipelotrichales</taxon>
        <taxon>Erysipelotrichaceae</taxon>
        <taxon>Allocoprobacillus</taxon>
    </lineage>
</organism>
<feature type="transmembrane region" description="Helical" evidence="1">
    <location>
        <begin position="35"/>
        <end position="57"/>
    </location>
</feature>
<keyword evidence="1" id="KW-1133">Transmembrane helix</keyword>
<reference evidence="2" key="1">
    <citation type="submission" date="2022-07" db="EMBL/GenBank/DDBJ databases">
        <title>Faecal culturing of patients with breast cancer.</title>
        <authorList>
            <person name="Teng N.M.Y."/>
            <person name="Kiu R."/>
            <person name="Evans R."/>
            <person name="Baker D.J."/>
            <person name="Zenner C."/>
            <person name="Robinson S.D."/>
            <person name="Hall L.J."/>
        </authorList>
    </citation>
    <scope>NUCLEOTIDE SEQUENCE</scope>
    <source>
        <strain evidence="2">LH1062</strain>
    </source>
</reference>
<gene>
    <name evidence="2" type="ORF">NMU03_12055</name>
</gene>
<evidence type="ECO:0000313" key="2">
    <source>
        <dbReference type="EMBL" id="UTY38392.1"/>
    </source>
</evidence>
<evidence type="ECO:0000313" key="3">
    <source>
        <dbReference type="Proteomes" id="UP001060112"/>
    </source>
</evidence>
<name>A0ABY5I0U6_9FIRM</name>
<dbReference type="EMBL" id="CP101620">
    <property type="protein sequence ID" value="UTY38392.1"/>
    <property type="molecule type" value="Genomic_DNA"/>
</dbReference>
<keyword evidence="1" id="KW-0812">Transmembrane</keyword>
<keyword evidence="1" id="KW-0472">Membrane</keyword>
<keyword evidence="3" id="KW-1185">Reference proteome</keyword>
<accession>A0ABY5I0U6</accession>
<proteinExistence type="predicted"/>
<sequence>MIASIMIGLVVILVGSEMARVSYRFNQNKRSLVVRIVLSLAMGGFIYCIMFSGNIHIEFQKSSLALSGSFVSSSLIDYQDIIQIEYREDLKIGKKKNGINNAKIEAGRYHNDEFGNYRLYSYTNSLSYVVIETENDLFVVSGSTKQQTRDIYRKLNALQNK</sequence>
<evidence type="ECO:0000256" key="1">
    <source>
        <dbReference type="SAM" id="Phobius"/>
    </source>
</evidence>
<dbReference type="Proteomes" id="UP001060112">
    <property type="component" value="Chromosome"/>
</dbReference>
<protein>
    <recommendedName>
        <fullName evidence="4">Bacterial Pleckstrin homology domain-containing protein</fullName>
    </recommendedName>
</protein>
<dbReference type="RefSeq" id="WP_290138683.1">
    <property type="nucleotide sequence ID" value="NZ_CP101620.1"/>
</dbReference>